<dbReference type="PROSITE" id="PS51434">
    <property type="entry name" value="NUP_C"/>
    <property type="match status" value="1"/>
</dbReference>
<evidence type="ECO:0000256" key="4">
    <source>
        <dbReference type="ARBA" id="ARBA00022737"/>
    </source>
</evidence>
<keyword evidence="4" id="KW-0677">Repeat</keyword>
<dbReference type="InterPro" id="IPR007230">
    <property type="entry name" value="Nup98_auto-Pept-S59_dom"/>
</dbReference>
<evidence type="ECO:0000313" key="13">
    <source>
        <dbReference type="EMBL" id="RPA82684.1"/>
    </source>
</evidence>
<evidence type="ECO:0000256" key="6">
    <source>
        <dbReference type="ARBA" id="ARBA00022816"/>
    </source>
</evidence>
<dbReference type="GO" id="GO:0044614">
    <property type="term" value="C:nuclear pore cytoplasmic filaments"/>
    <property type="evidence" value="ECO:0007669"/>
    <property type="project" value="TreeGrafter"/>
</dbReference>
<evidence type="ECO:0000256" key="2">
    <source>
        <dbReference type="ARBA" id="ARBA00008926"/>
    </source>
</evidence>
<keyword evidence="6" id="KW-0509">mRNA transport</keyword>
<accession>A0A3N4IM54</accession>
<dbReference type="GO" id="GO:0006606">
    <property type="term" value="P:protein import into nucleus"/>
    <property type="evidence" value="ECO:0007669"/>
    <property type="project" value="TreeGrafter"/>
</dbReference>
<feature type="region of interest" description="Disordered" evidence="11">
    <location>
        <begin position="418"/>
        <end position="466"/>
    </location>
</feature>
<evidence type="ECO:0000256" key="9">
    <source>
        <dbReference type="ARBA" id="ARBA00023132"/>
    </source>
</evidence>
<dbReference type="FunFam" id="3.30.1610.10:FF:000003">
    <property type="entry name" value="Nucleoporin SONB, putative"/>
    <property type="match status" value="1"/>
</dbReference>
<dbReference type="Gene3D" id="1.10.10.2360">
    <property type="match status" value="1"/>
</dbReference>
<keyword evidence="8" id="KW-0811">Translocation</keyword>
<dbReference type="InterPro" id="IPR036903">
    <property type="entry name" value="Nup98_auto-Pept-S59_dom_sf"/>
</dbReference>
<gene>
    <name evidence="13" type="ORF">BJ508DRAFT_305288</name>
</gene>
<dbReference type="GO" id="GO:0017056">
    <property type="term" value="F:structural constituent of nuclear pore"/>
    <property type="evidence" value="ECO:0007669"/>
    <property type="project" value="InterPro"/>
</dbReference>
<dbReference type="PANTHER" id="PTHR23198:SF6">
    <property type="entry name" value="NUCLEAR PORE COMPLEX PROTEIN NUP98-NUP96"/>
    <property type="match status" value="1"/>
</dbReference>
<feature type="compositionally biased region" description="Polar residues" evidence="11">
    <location>
        <begin position="680"/>
        <end position="697"/>
    </location>
</feature>
<dbReference type="InterPro" id="IPR021967">
    <property type="entry name" value="Nup98_C"/>
</dbReference>
<dbReference type="STRING" id="1160509.A0A3N4IM54"/>
<feature type="region of interest" description="Disordered" evidence="11">
    <location>
        <begin position="1049"/>
        <end position="1079"/>
    </location>
</feature>
<feature type="compositionally biased region" description="Low complexity" evidence="11">
    <location>
        <begin position="418"/>
        <end position="444"/>
    </location>
</feature>
<dbReference type="Pfam" id="PF13634">
    <property type="entry name" value="Nucleoporin_FG"/>
    <property type="match status" value="5"/>
</dbReference>
<comment type="similarity">
    <text evidence="2">Belongs to the nucleoporin GLFG family.</text>
</comment>
<dbReference type="PANTHER" id="PTHR23198">
    <property type="entry name" value="NUCLEOPORIN"/>
    <property type="match status" value="1"/>
</dbReference>
<keyword evidence="3" id="KW-0813">Transport</keyword>
<evidence type="ECO:0000256" key="10">
    <source>
        <dbReference type="ARBA" id="ARBA00023242"/>
    </source>
</evidence>
<dbReference type="InterPro" id="IPR037665">
    <property type="entry name" value="Nucleoporin_S59-like"/>
</dbReference>
<proteinExistence type="inferred from homology"/>
<dbReference type="GO" id="GO:0000973">
    <property type="term" value="P:post-transcriptional tethering of RNA polymerase II gene DNA at nuclear periphery"/>
    <property type="evidence" value="ECO:0007669"/>
    <property type="project" value="TreeGrafter"/>
</dbReference>
<feature type="region of interest" description="Disordered" evidence="11">
    <location>
        <begin position="680"/>
        <end position="704"/>
    </location>
</feature>
<dbReference type="InterPro" id="IPR025574">
    <property type="entry name" value="Nucleoporin_FG_rpt"/>
</dbReference>
<dbReference type="Gene3D" id="1.25.40.690">
    <property type="match status" value="1"/>
</dbReference>
<dbReference type="GO" id="GO:0051028">
    <property type="term" value="P:mRNA transport"/>
    <property type="evidence" value="ECO:0007669"/>
    <property type="project" value="UniProtKB-KW"/>
</dbReference>
<dbReference type="Pfam" id="PF04096">
    <property type="entry name" value="Nucleoporin2"/>
    <property type="match status" value="1"/>
</dbReference>
<evidence type="ECO:0000256" key="8">
    <source>
        <dbReference type="ARBA" id="ARBA00023010"/>
    </source>
</evidence>
<keyword evidence="9" id="KW-0906">Nuclear pore complex</keyword>
<evidence type="ECO:0000259" key="12">
    <source>
        <dbReference type="PROSITE" id="PS51434"/>
    </source>
</evidence>
<evidence type="ECO:0000256" key="1">
    <source>
        <dbReference type="ARBA" id="ARBA00004567"/>
    </source>
</evidence>
<dbReference type="GO" id="GO:0003723">
    <property type="term" value="F:RNA binding"/>
    <property type="evidence" value="ECO:0007669"/>
    <property type="project" value="TreeGrafter"/>
</dbReference>
<dbReference type="SUPFAM" id="SSF82215">
    <property type="entry name" value="C-terminal autoproteolytic domain of nucleoporin nup98"/>
    <property type="match status" value="1"/>
</dbReference>
<feature type="compositionally biased region" description="Gly residues" evidence="11">
    <location>
        <begin position="10"/>
        <end position="41"/>
    </location>
</feature>
<comment type="subcellular location">
    <subcellularLocation>
        <location evidence="1">Nucleus</location>
        <location evidence="1">Nuclear pore complex</location>
    </subcellularLocation>
</comment>
<dbReference type="Gene3D" id="3.30.1610.10">
    <property type="entry name" value="Peptidase S59, nucleoporin"/>
    <property type="match status" value="1"/>
</dbReference>
<protein>
    <recommendedName>
        <fullName evidence="12">Peptidase S59 domain-containing protein</fullName>
    </recommendedName>
</protein>
<dbReference type="GO" id="GO:0034398">
    <property type="term" value="P:telomere tethering at nuclear periphery"/>
    <property type="evidence" value="ECO:0007669"/>
    <property type="project" value="TreeGrafter"/>
</dbReference>
<organism evidence="13 14">
    <name type="scientific">Ascobolus immersus RN42</name>
    <dbReference type="NCBI Taxonomy" id="1160509"/>
    <lineage>
        <taxon>Eukaryota</taxon>
        <taxon>Fungi</taxon>
        <taxon>Dikarya</taxon>
        <taxon>Ascomycota</taxon>
        <taxon>Pezizomycotina</taxon>
        <taxon>Pezizomycetes</taxon>
        <taxon>Pezizales</taxon>
        <taxon>Ascobolaceae</taxon>
        <taxon>Ascobolus</taxon>
    </lineage>
</organism>
<name>A0A3N4IM54_ASCIM</name>
<keyword evidence="10" id="KW-0539">Nucleus</keyword>
<dbReference type="OrthoDB" id="3797628at2759"/>
<feature type="domain" description="Peptidase S59" evidence="12">
    <location>
        <begin position="845"/>
        <end position="987"/>
    </location>
</feature>
<sequence length="1890" mass="202576">MFGQTNNSGTGFGGFGQQNQGNTGGGLFGSGNTGTGTGAFGSGGTTTGFGATNTASPFGAKPTFGSSTSGTGLFGSNTATTQPSTGFGAFGGGTTTSSGFGTTNTTGGGMFGKPAFGGTATSTGTTGGGLFGTAGGSTGFGTNTGTTGFGAAAANAGPVPATGTATPEFSAFQEKDPAGSVVNHYQNITFMPAYQKASQEELRVQDYLLNQKFPNQAGASNTAGGFGTTTGTTGGFGSGFGTNTNTGSAFGTQNNTTGTGLFGSNTNTSSPFGAATNTTNTGFGGASNTGGGLFGQKPAGGLFGSGTTGTNTAGTGLFGAANNNTTNTGGAFGGGTGFGAANNNTNTGTGLFGQNNNTAAKPFGSAFGTGTTGTGFGQTAQPSTGFGAAPNTATTGTGTGLFGSNTGTTGFGQTNTATNTTSPFGGFGQQNQQQQQQPQQNAPGTTGGLFGGGFGNNAAKPATTGGFGGFGGANTSQPTNSLFGGAQNQTQTQPASTGLFGQQPAATNTGGGLFGQTKPATGGLFGGGTTGTTGGGLFGNAQQNNNTNTGTGLFGAKPATTGTGLFGNTGTNTSNTGTGLFGNTLGGNNTGGTGLFGGQQQQQPQNTGLFGNSMMGGQQQMQQNFSTSVNDQSAYGHNPLFSMANGVQGNTGPIATPLSGSTQKKKAAMIPLNKIAPKQQTLTPRLGSSFSRSASPFTGSTSGTASIGSSLGRSFATGSKLHLFDSDDSVLSSGTFTPSSNSRVASLKKLVIDRKIRDQDLFTGGLDLKNTIEPARQPKNLLKKVVSFDTGVTQIDDDDSSNLGFLRSSQRRRAIEEEKRPEASPEANAQNALALVKPDEQTENDEGYWMQPSLSKLKSMTPQQLSRVTNFTVGRRGYGQVRFEPAVDLSKINLDEIMGGIVIFDKRVCTVYSDDYKKPEEGVELNVPSVISLEDCYPQHKDTRKKITDPEHPRIAAHLGRLRNIKDTEFMDYNVATGVWIFRVQHFTTYGLGEDDDEEDFYPQEDTPKAIRQQQPPSDESFSEADVDASVMDMSGLDDTFEFKKLANSHDSNQRASHNRQLAFPQQTRYPSNNYAQDDSSFLGEGSVGSLDDEIEIDEPAEPVLGDRDIGVMIADEDELTETEMDHDRRERLINLDSLKTARSPRDLEDETDPVKRFPKCDSWIDQLNNTVVPVRDSKDGIVWRHDRLGKKKEKRQESPKTYDHMDLMADLYGNGEGDGADFLEYLNTETVVFPKLQPPFTTLESLESAFRNAIHPGWGANGNIYHSAEDKEDVDRALKKWITYNTKLQQLDLANLYQTSTNTETLTAPLEWQYLHSEFILDDYNLPFAEFDYRASFSAFAESISWGADPRSQYEKKVWQLAGILFDAPDYPLQGLDDDTLRLMDTRSRKDKLSAFFQQLVERDVNRQIAREIEPLRTAIAQLTGNRVEQACGTLVEGGNLRLATLLSLIGGDENMRNEIKQQIVTWSENGYLAEIPVDVRAFYELLSGNTCFSKGIKEPSDDVAREFFLTEEYELDWKRAFAMKLWYGITRDENLRIAVLAYQHDMEEYRKHVPRPTPWFLGRNDVPADAKKQDFDLFWGLLRIYTETGDPSFALESVVPFRDFSQQKVDHRLAWQLRTMLARRNICDFSREGIDDQDPERAPVRADVLTAQYAQQLDQSGLFQWAVFVVLHLNDPDEREMSVRNLLARNVDKLTLEPQAEVVKFLLNLKVPIGWIHEAHALQARERGDFVKEAEHLLAADAVQQAHNTIIRKVGPNAIISGRTKQLRALLSMFDDKVAVIGWTAGGGVYQEYLKMIDALAARAPEHDIAAIAKKLLNVLDAVERKTFEQKVAVGEMGKVVSKWILKHGASAIEKAKVLKLPLAEDQVLRKTLDLSVNYYKTKIAEVY</sequence>
<keyword evidence="7" id="KW-0653">Protein transport</keyword>
<evidence type="ECO:0000256" key="5">
    <source>
        <dbReference type="ARBA" id="ARBA00022813"/>
    </source>
</evidence>
<keyword evidence="14" id="KW-1185">Reference proteome</keyword>
<feature type="region of interest" description="Disordered" evidence="11">
    <location>
        <begin position="1"/>
        <end position="41"/>
    </location>
</feature>
<keyword evidence="5" id="KW-0068">Autocatalytic cleavage</keyword>
<dbReference type="GO" id="GO:0006405">
    <property type="term" value="P:RNA export from nucleus"/>
    <property type="evidence" value="ECO:0007669"/>
    <property type="project" value="TreeGrafter"/>
</dbReference>
<dbReference type="Proteomes" id="UP000275078">
    <property type="component" value="Unassembled WGS sequence"/>
</dbReference>
<dbReference type="EMBL" id="ML119669">
    <property type="protein sequence ID" value="RPA82684.1"/>
    <property type="molecule type" value="Genomic_DNA"/>
</dbReference>
<feature type="compositionally biased region" description="Gly residues" evidence="11">
    <location>
        <begin position="445"/>
        <end position="455"/>
    </location>
</feature>
<evidence type="ECO:0000256" key="11">
    <source>
        <dbReference type="SAM" id="MobiDB-lite"/>
    </source>
</evidence>
<dbReference type="GO" id="GO:0008139">
    <property type="term" value="F:nuclear localization sequence binding"/>
    <property type="evidence" value="ECO:0007669"/>
    <property type="project" value="TreeGrafter"/>
</dbReference>
<evidence type="ECO:0000256" key="3">
    <source>
        <dbReference type="ARBA" id="ARBA00022448"/>
    </source>
</evidence>
<evidence type="ECO:0000256" key="7">
    <source>
        <dbReference type="ARBA" id="ARBA00022927"/>
    </source>
</evidence>
<evidence type="ECO:0000313" key="14">
    <source>
        <dbReference type="Proteomes" id="UP000275078"/>
    </source>
</evidence>
<dbReference type="Pfam" id="PF12110">
    <property type="entry name" value="Nup96"/>
    <property type="match status" value="1"/>
</dbReference>
<reference evidence="13 14" key="1">
    <citation type="journal article" date="2018" name="Nat. Ecol. Evol.">
        <title>Pezizomycetes genomes reveal the molecular basis of ectomycorrhizal truffle lifestyle.</title>
        <authorList>
            <person name="Murat C."/>
            <person name="Payen T."/>
            <person name="Noel B."/>
            <person name="Kuo A."/>
            <person name="Morin E."/>
            <person name="Chen J."/>
            <person name="Kohler A."/>
            <person name="Krizsan K."/>
            <person name="Balestrini R."/>
            <person name="Da Silva C."/>
            <person name="Montanini B."/>
            <person name="Hainaut M."/>
            <person name="Levati E."/>
            <person name="Barry K.W."/>
            <person name="Belfiori B."/>
            <person name="Cichocki N."/>
            <person name="Clum A."/>
            <person name="Dockter R.B."/>
            <person name="Fauchery L."/>
            <person name="Guy J."/>
            <person name="Iotti M."/>
            <person name="Le Tacon F."/>
            <person name="Lindquist E.A."/>
            <person name="Lipzen A."/>
            <person name="Malagnac F."/>
            <person name="Mello A."/>
            <person name="Molinier V."/>
            <person name="Miyauchi S."/>
            <person name="Poulain J."/>
            <person name="Riccioni C."/>
            <person name="Rubini A."/>
            <person name="Sitrit Y."/>
            <person name="Splivallo R."/>
            <person name="Traeger S."/>
            <person name="Wang M."/>
            <person name="Zifcakova L."/>
            <person name="Wipf D."/>
            <person name="Zambonelli A."/>
            <person name="Paolocci F."/>
            <person name="Nowrousian M."/>
            <person name="Ottonello S."/>
            <person name="Baldrian P."/>
            <person name="Spatafora J.W."/>
            <person name="Henrissat B."/>
            <person name="Nagy L.G."/>
            <person name="Aury J.M."/>
            <person name="Wincker P."/>
            <person name="Grigoriev I.V."/>
            <person name="Bonfante P."/>
            <person name="Martin F.M."/>
        </authorList>
    </citation>
    <scope>NUCLEOTIDE SEQUENCE [LARGE SCALE GENOMIC DNA]</scope>
    <source>
        <strain evidence="13 14">RN42</strain>
    </source>
</reference>